<comment type="caution">
    <text evidence="2">The sequence shown here is derived from an EMBL/GenBank/DDBJ whole genome shotgun (WGS) entry which is preliminary data.</text>
</comment>
<feature type="compositionally biased region" description="Basic and acidic residues" evidence="1">
    <location>
        <begin position="72"/>
        <end position="82"/>
    </location>
</feature>
<feature type="region of interest" description="Disordered" evidence="1">
    <location>
        <begin position="67"/>
        <end position="128"/>
    </location>
</feature>
<proteinExistence type="predicted"/>
<gene>
    <name evidence="2" type="ORF">EG327_005749</name>
</gene>
<reference evidence="2 3" key="1">
    <citation type="submission" date="2019-07" db="EMBL/GenBank/DDBJ databases">
        <title>Venturia inaequalis Genome Resource.</title>
        <authorList>
            <person name="Lichtner F.J."/>
        </authorList>
    </citation>
    <scope>NUCLEOTIDE SEQUENCE [LARGE SCALE GENOMIC DNA]</scope>
    <source>
        <strain evidence="2 3">DMI_063113</strain>
    </source>
</reference>
<accession>A0A8H3V869</accession>
<dbReference type="Proteomes" id="UP000490939">
    <property type="component" value="Unassembled WGS sequence"/>
</dbReference>
<dbReference type="AlphaFoldDB" id="A0A8H3V869"/>
<feature type="region of interest" description="Disordered" evidence="1">
    <location>
        <begin position="157"/>
        <end position="247"/>
    </location>
</feature>
<protein>
    <submittedName>
        <fullName evidence="2">Uncharacterized protein</fullName>
    </submittedName>
</protein>
<feature type="compositionally biased region" description="Basic and acidic residues" evidence="1">
    <location>
        <begin position="170"/>
        <end position="187"/>
    </location>
</feature>
<evidence type="ECO:0000313" key="2">
    <source>
        <dbReference type="EMBL" id="KAE9982807.1"/>
    </source>
</evidence>
<evidence type="ECO:0000256" key="1">
    <source>
        <dbReference type="SAM" id="MobiDB-lite"/>
    </source>
</evidence>
<keyword evidence="3" id="KW-1185">Reference proteome</keyword>
<name>A0A8H3V869_VENIN</name>
<sequence length="247" mass="27932">MKPASLKDRILTPRGAQRLLQRIFTPGFIPPQHLYDTYIRYLIARPGGDEKVTYPISKLDLSRPRNNVLEIGEDRPKTRQMEGDEDSLAASSSPPPKRPHGGPWGLQPYIPPPPRPYIAPRDDGRQTRQRRRLLFKFRTRTGKAKYKKLIKKLEVDRQGKCSGDDGDSSADAREESEGESLWERAERLGVMSMEMTEEEATEDKTPTIGEAPTRNGTSASCRKRSLSALSGSSEEEPLMAWKRAKQE</sequence>
<evidence type="ECO:0000313" key="3">
    <source>
        <dbReference type="Proteomes" id="UP000490939"/>
    </source>
</evidence>
<dbReference type="EMBL" id="WNWR01000332">
    <property type="protein sequence ID" value="KAE9982807.1"/>
    <property type="molecule type" value="Genomic_DNA"/>
</dbReference>
<organism evidence="2 3">
    <name type="scientific">Venturia inaequalis</name>
    <name type="common">Apple scab fungus</name>
    <dbReference type="NCBI Taxonomy" id="5025"/>
    <lineage>
        <taxon>Eukaryota</taxon>
        <taxon>Fungi</taxon>
        <taxon>Dikarya</taxon>
        <taxon>Ascomycota</taxon>
        <taxon>Pezizomycotina</taxon>
        <taxon>Dothideomycetes</taxon>
        <taxon>Pleosporomycetidae</taxon>
        <taxon>Venturiales</taxon>
        <taxon>Venturiaceae</taxon>
        <taxon>Venturia</taxon>
    </lineage>
</organism>